<organism evidence="3 4">
    <name type="scientific">Rhodocista pekingensis</name>
    <dbReference type="NCBI Taxonomy" id="201185"/>
    <lineage>
        <taxon>Bacteria</taxon>
        <taxon>Pseudomonadati</taxon>
        <taxon>Pseudomonadota</taxon>
        <taxon>Alphaproteobacteria</taxon>
        <taxon>Rhodospirillales</taxon>
        <taxon>Azospirillaceae</taxon>
        <taxon>Rhodocista</taxon>
    </lineage>
</organism>
<accession>A0ABW2KXK7</accession>
<evidence type="ECO:0000256" key="2">
    <source>
        <dbReference type="RuleBase" id="RU362097"/>
    </source>
</evidence>
<dbReference type="NCBIfam" id="TIGR01845">
    <property type="entry name" value="outer_NodT"/>
    <property type="match status" value="1"/>
</dbReference>
<evidence type="ECO:0000313" key="4">
    <source>
        <dbReference type="Proteomes" id="UP001596456"/>
    </source>
</evidence>
<gene>
    <name evidence="3" type="ORF">ACFQPS_12100</name>
</gene>
<keyword evidence="2" id="KW-0812">Transmembrane</keyword>
<dbReference type="Gene3D" id="1.20.1600.10">
    <property type="entry name" value="Outer membrane efflux proteins (OEP)"/>
    <property type="match status" value="1"/>
</dbReference>
<keyword evidence="4" id="KW-1185">Reference proteome</keyword>
<dbReference type="Pfam" id="PF02321">
    <property type="entry name" value="OEP"/>
    <property type="match status" value="2"/>
</dbReference>
<dbReference type="SUPFAM" id="SSF56954">
    <property type="entry name" value="Outer membrane efflux proteins (OEP)"/>
    <property type="match status" value="1"/>
</dbReference>
<comment type="similarity">
    <text evidence="1 2">Belongs to the outer membrane factor (OMF) (TC 1.B.17) family.</text>
</comment>
<keyword evidence="2" id="KW-0472">Membrane</keyword>
<protein>
    <submittedName>
        <fullName evidence="3">Efflux transporter outer membrane subunit</fullName>
    </submittedName>
</protein>
<dbReference type="InterPro" id="IPR003423">
    <property type="entry name" value="OMP_efflux"/>
</dbReference>
<dbReference type="PANTHER" id="PTHR30203:SF32">
    <property type="entry name" value="CATION EFFLUX SYSTEM PROTEIN CUSC"/>
    <property type="match status" value="1"/>
</dbReference>
<dbReference type="RefSeq" id="WP_377359288.1">
    <property type="nucleotide sequence ID" value="NZ_JBHTCM010000010.1"/>
</dbReference>
<dbReference type="InterPro" id="IPR010131">
    <property type="entry name" value="MdtP/NodT-like"/>
</dbReference>
<evidence type="ECO:0000313" key="3">
    <source>
        <dbReference type="EMBL" id="MFC7333906.1"/>
    </source>
</evidence>
<comment type="caution">
    <text evidence="3">The sequence shown here is derived from an EMBL/GenBank/DDBJ whole genome shotgun (WGS) entry which is preliminary data.</text>
</comment>
<dbReference type="PROSITE" id="PS51257">
    <property type="entry name" value="PROKAR_LIPOPROTEIN"/>
    <property type="match status" value="1"/>
</dbReference>
<sequence length="462" mass="49373">MPHQEARRPLTAGVALATALLALSGCAGRTPYARPELPLGGDFAQAAAVDAAAPALTAPTDRWWESFADPALDRLVTAVLERNNDLAAAGLTLRRARVQAGLARDALRPQANAGGGGTLRRQDGETSDSYSVSAGLSYEVDLWRRLDATADAATWEAVATEQDLAATRLALIATTAGSYWRLGYLNHRIALGEQSIAYARRTAELVRVQYRTGGVGLLELNEAEQSVLSQEAAQAALVQQRVEARNALAVLLGGAPWPEAEEPGTLPPADPGVVRPGLPAELLGRRPDLRAAELRLRRSLALVDADRAAFYPAIGLTGSGGGSSTSLGDVLANPVATLGMDISLPFVNWNRLSLTLETSELDYRRSVIQFRESLLTALREVNDALSASRQLAIQAEREAGALAAAETAERLYETRYRAGAVSLRSWLDAQERRRSAENALAQTRLDVFQNRVTLFQALGGAP</sequence>
<dbReference type="Proteomes" id="UP001596456">
    <property type="component" value="Unassembled WGS sequence"/>
</dbReference>
<dbReference type="PANTHER" id="PTHR30203">
    <property type="entry name" value="OUTER MEMBRANE CATION EFFLUX PROTEIN"/>
    <property type="match status" value="1"/>
</dbReference>
<evidence type="ECO:0000256" key="1">
    <source>
        <dbReference type="ARBA" id="ARBA00007613"/>
    </source>
</evidence>
<keyword evidence="2" id="KW-0449">Lipoprotein</keyword>
<reference evidence="4" key="1">
    <citation type="journal article" date="2019" name="Int. J. Syst. Evol. Microbiol.">
        <title>The Global Catalogue of Microorganisms (GCM) 10K type strain sequencing project: providing services to taxonomists for standard genome sequencing and annotation.</title>
        <authorList>
            <consortium name="The Broad Institute Genomics Platform"/>
            <consortium name="The Broad Institute Genome Sequencing Center for Infectious Disease"/>
            <person name="Wu L."/>
            <person name="Ma J."/>
        </authorList>
    </citation>
    <scope>NUCLEOTIDE SEQUENCE [LARGE SCALE GENOMIC DNA]</scope>
    <source>
        <strain evidence="4">CGMCC 1.16275</strain>
    </source>
</reference>
<dbReference type="Gene3D" id="2.20.200.10">
    <property type="entry name" value="Outer membrane efflux proteins (OEP)"/>
    <property type="match status" value="1"/>
</dbReference>
<keyword evidence="2" id="KW-1134">Transmembrane beta strand</keyword>
<dbReference type="EMBL" id="JBHTCM010000010">
    <property type="protein sequence ID" value="MFC7333906.1"/>
    <property type="molecule type" value="Genomic_DNA"/>
</dbReference>
<proteinExistence type="inferred from homology"/>
<comment type="subcellular location">
    <subcellularLocation>
        <location evidence="2">Cell membrane</location>
        <topology evidence="2">Lipid-anchor</topology>
    </subcellularLocation>
</comment>
<keyword evidence="2" id="KW-0564">Palmitate</keyword>
<name>A0ABW2KXK7_9PROT</name>